<accession>A0A415S8F3</accession>
<dbReference type="EMBL" id="QRQE01000027">
    <property type="protein sequence ID" value="RHM74456.1"/>
    <property type="molecule type" value="Genomic_DNA"/>
</dbReference>
<dbReference type="RefSeq" id="WP_118444800.1">
    <property type="nucleotide sequence ID" value="NZ_JAQMLA010000161.1"/>
</dbReference>
<dbReference type="GO" id="GO:0003677">
    <property type="term" value="F:DNA binding"/>
    <property type="evidence" value="ECO:0007669"/>
    <property type="project" value="InterPro"/>
</dbReference>
<feature type="domain" description="HTH cro/C1-type" evidence="1">
    <location>
        <begin position="18"/>
        <end position="64"/>
    </location>
</feature>
<protein>
    <submittedName>
        <fullName evidence="2">Helix-turn-helix transcriptional regulator</fullName>
    </submittedName>
    <submittedName>
        <fullName evidence="3">XRE family transcriptional regulator</fullName>
    </submittedName>
</protein>
<dbReference type="SUPFAM" id="SSF47413">
    <property type="entry name" value="lambda repressor-like DNA-binding domains"/>
    <property type="match status" value="1"/>
</dbReference>
<dbReference type="Pfam" id="PF13443">
    <property type="entry name" value="HTH_26"/>
    <property type="match status" value="1"/>
</dbReference>
<dbReference type="InterPro" id="IPR010982">
    <property type="entry name" value="Lambda_DNA-bd_dom_sf"/>
</dbReference>
<dbReference type="PROSITE" id="PS50943">
    <property type="entry name" value="HTH_CROC1"/>
    <property type="match status" value="1"/>
</dbReference>
<name>A0A415S8F3_MEDGN</name>
<evidence type="ECO:0000313" key="4">
    <source>
        <dbReference type="Proteomes" id="UP000285610"/>
    </source>
</evidence>
<proteinExistence type="predicted"/>
<gene>
    <name evidence="3" type="ORF">DWZ50_11300</name>
    <name evidence="2" type="ORF">PNW85_20280</name>
</gene>
<dbReference type="Proteomes" id="UP000285610">
    <property type="component" value="Unassembled WGS sequence"/>
</dbReference>
<sequence length="66" mass="7126">MIDTENNIFDKVSKKAVEKGISINLLESRAGVSTGSIYKWNTVSPTVRSLSKVAKVLGCTIDELLG</sequence>
<dbReference type="InterPro" id="IPR001387">
    <property type="entry name" value="Cro/C1-type_HTH"/>
</dbReference>
<comment type="caution">
    <text evidence="3">The sequence shown here is derived from an EMBL/GenBank/DDBJ whole genome shotgun (WGS) entry which is preliminary data.</text>
</comment>
<evidence type="ECO:0000313" key="3">
    <source>
        <dbReference type="EMBL" id="RHM74456.1"/>
    </source>
</evidence>
<dbReference type="SMART" id="SM00530">
    <property type="entry name" value="HTH_XRE"/>
    <property type="match status" value="1"/>
</dbReference>
<evidence type="ECO:0000259" key="1">
    <source>
        <dbReference type="PROSITE" id="PS50943"/>
    </source>
</evidence>
<evidence type="ECO:0000313" key="2">
    <source>
        <dbReference type="EMBL" id="MDB8688929.1"/>
    </source>
</evidence>
<dbReference type="EMBL" id="JAQMLA010000161">
    <property type="protein sequence ID" value="MDB8688929.1"/>
    <property type="molecule type" value="Genomic_DNA"/>
</dbReference>
<dbReference type="Proteomes" id="UP001212160">
    <property type="component" value="Unassembled WGS sequence"/>
</dbReference>
<dbReference type="CDD" id="cd00093">
    <property type="entry name" value="HTH_XRE"/>
    <property type="match status" value="1"/>
</dbReference>
<organism evidence="3 4">
    <name type="scientific">Mediterraneibacter gnavus</name>
    <name type="common">Ruminococcus gnavus</name>
    <dbReference type="NCBI Taxonomy" id="33038"/>
    <lineage>
        <taxon>Bacteria</taxon>
        <taxon>Bacillati</taxon>
        <taxon>Bacillota</taxon>
        <taxon>Clostridia</taxon>
        <taxon>Lachnospirales</taxon>
        <taxon>Lachnospiraceae</taxon>
        <taxon>Mediterraneibacter</taxon>
    </lineage>
</organism>
<dbReference type="Gene3D" id="1.10.260.40">
    <property type="entry name" value="lambda repressor-like DNA-binding domains"/>
    <property type="match status" value="1"/>
</dbReference>
<reference evidence="2" key="2">
    <citation type="submission" date="2023-01" db="EMBL/GenBank/DDBJ databases">
        <title>Human gut microbiome strain richness.</title>
        <authorList>
            <person name="Chen-Liaw A."/>
        </authorList>
    </citation>
    <scope>NUCLEOTIDE SEQUENCE</scope>
    <source>
        <strain evidence="2">RTP21484st1_H11_RTP21484_190118</strain>
    </source>
</reference>
<reference evidence="3 4" key="1">
    <citation type="submission" date="2018-08" db="EMBL/GenBank/DDBJ databases">
        <title>A genome reference for cultivated species of the human gut microbiota.</title>
        <authorList>
            <person name="Zou Y."/>
            <person name="Xue W."/>
            <person name="Luo G."/>
        </authorList>
    </citation>
    <scope>NUCLEOTIDE SEQUENCE [LARGE SCALE GENOMIC DNA]</scope>
    <source>
        <strain evidence="3 4">AF33-12</strain>
    </source>
</reference>
<dbReference type="AlphaFoldDB" id="A0A415S8F3"/>